<keyword evidence="3" id="KW-0813">Transport</keyword>
<keyword evidence="6" id="KW-0812">Transmembrane</keyword>
<dbReference type="RefSeq" id="WP_118230187.1">
    <property type="nucleotide sequence ID" value="NZ_JAQDZC010000012.1"/>
</dbReference>
<comment type="subcellular location">
    <subcellularLocation>
        <location evidence="1">Cell inner membrane</location>
        <topology evidence="1">Single-pass membrane protein</topology>
        <orientation evidence="1">Periplasmic side</orientation>
    </subcellularLocation>
</comment>
<dbReference type="Gene3D" id="3.30.1150.10">
    <property type="match status" value="1"/>
</dbReference>
<feature type="region of interest" description="Disordered" evidence="10">
    <location>
        <begin position="215"/>
        <end position="236"/>
    </location>
</feature>
<dbReference type="GO" id="GO:0005886">
    <property type="term" value="C:plasma membrane"/>
    <property type="evidence" value="ECO:0007669"/>
    <property type="project" value="UniProtKB-SubCell"/>
</dbReference>
<comment type="caution">
    <text evidence="12">The sequence shown here is derived from an EMBL/GenBank/DDBJ whole genome shotgun (WGS) entry which is preliminary data.</text>
</comment>
<proteinExistence type="inferred from homology"/>
<dbReference type="Pfam" id="PF03544">
    <property type="entry name" value="TonB_C"/>
    <property type="match status" value="1"/>
</dbReference>
<evidence type="ECO:0000256" key="10">
    <source>
        <dbReference type="SAM" id="MobiDB-lite"/>
    </source>
</evidence>
<feature type="domain" description="TonB C-terminal" evidence="11">
    <location>
        <begin position="218"/>
        <end position="308"/>
    </location>
</feature>
<keyword evidence="4" id="KW-1003">Cell membrane</keyword>
<protein>
    <submittedName>
        <fullName evidence="12">Energy transducer TonB</fullName>
    </submittedName>
</protein>
<feature type="compositionally biased region" description="Low complexity" evidence="10">
    <location>
        <begin position="128"/>
        <end position="159"/>
    </location>
</feature>
<dbReference type="GO" id="GO:0015031">
    <property type="term" value="P:protein transport"/>
    <property type="evidence" value="ECO:0007669"/>
    <property type="project" value="UniProtKB-KW"/>
</dbReference>
<dbReference type="PANTHER" id="PTHR33446">
    <property type="entry name" value="PROTEIN TONB-RELATED"/>
    <property type="match status" value="1"/>
</dbReference>
<dbReference type="InterPro" id="IPR051045">
    <property type="entry name" value="TonB-dependent_transducer"/>
</dbReference>
<dbReference type="AlphaFoldDB" id="A0A6H3FA48"/>
<evidence type="ECO:0000256" key="3">
    <source>
        <dbReference type="ARBA" id="ARBA00022448"/>
    </source>
</evidence>
<evidence type="ECO:0000313" key="13">
    <source>
        <dbReference type="Proteomes" id="UP000292919"/>
    </source>
</evidence>
<dbReference type="NCBIfam" id="TIGR01352">
    <property type="entry name" value="tonB_Cterm"/>
    <property type="match status" value="1"/>
</dbReference>
<evidence type="ECO:0000256" key="1">
    <source>
        <dbReference type="ARBA" id="ARBA00004383"/>
    </source>
</evidence>
<keyword evidence="13" id="KW-1185">Reference proteome</keyword>
<dbReference type="GO" id="GO:0015891">
    <property type="term" value="P:siderophore transport"/>
    <property type="evidence" value="ECO:0007669"/>
    <property type="project" value="InterPro"/>
</dbReference>
<evidence type="ECO:0000313" key="12">
    <source>
        <dbReference type="EMBL" id="TBH80558.1"/>
    </source>
</evidence>
<dbReference type="Proteomes" id="UP000292919">
    <property type="component" value="Unassembled WGS sequence"/>
</dbReference>
<keyword evidence="5" id="KW-0997">Cell inner membrane</keyword>
<keyword evidence="8" id="KW-1133">Transmembrane helix</keyword>
<name>A0A6H3FA48_9BACT</name>
<keyword evidence="7" id="KW-0653">Protein transport</keyword>
<evidence type="ECO:0000259" key="11">
    <source>
        <dbReference type="PROSITE" id="PS52015"/>
    </source>
</evidence>
<dbReference type="SUPFAM" id="SSF74653">
    <property type="entry name" value="TolA/TonB C-terminal domain"/>
    <property type="match status" value="1"/>
</dbReference>
<dbReference type="GO" id="GO:0055085">
    <property type="term" value="P:transmembrane transport"/>
    <property type="evidence" value="ECO:0007669"/>
    <property type="project" value="InterPro"/>
</dbReference>
<reference evidence="12 13" key="1">
    <citation type="submission" date="2018-12" db="EMBL/GenBank/DDBJ databases">
        <title>First genome draft of Desulfovibrio legallis sp. nov.</title>
        <authorList>
            <person name="Ben Dhia O."/>
            <person name="Najjari A."/>
            <person name="Ferjani R."/>
            <person name="Fhoula I."/>
            <person name="Fardeau M.-L."/>
            <person name="Boudabbous A."/>
            <person name="Ouzari H.I."/>
        </authorList>
    </citation>
    <scope>NUCLEOTIDE SEQUENCE [LARGE SCALE GENOMIC DNA]</scope>
    <source>
        <strain evidence="12 13">H1T</strain>
    </source>
</reference>
<dbReference type="InterPro" id="IPR003538">
    <property type="entry name" value="TonB"/>
</dbReference>
<organism evidence="12 13">
    <name type="scientific">Desulfovibrio legallii</name>
    <dbReference type="NCBI Taxonomy" id="571438"/>
    <lineage>
        <taxon>Bacteria</taxon>
        <taxon>Pseudomonadati</taxon>
        <taxon>Thermodesulfobacteriota</taxon>
        <taxon>Desulfovibrionia</taxon>
        <taxon>Desulfovibrionales</taxon>
        <taxon>Desulfovibrionaceae</taxon>
        <taxon>Desulfovibrio</taxon>
    </lineage>
</organism>
<dbReference type="PRINTS" id="PR01374">
    <property type="entry name" value="TONBPROTEIN"/>
</dbReference>
<evidence type="ECO:0000256" key="9">
    <source>
        <dbReference type="ARBA" id="ARBA00023136"/>
    </source>
</evidence>
<comment type="similarity">
    <text evidence="2">Belongs to the TonB family.</text>
</comment>
<accession>A0A6H3FA48</accession>
<evidence type="ECO:0000256" key="6">
    <source>
        <dbReference type="ARBA" id="ARBA00022692"/>
    </source>
</evidence>
<dbReference type="EMBL" id="SIXC01000005">
    <property type="protein sequence ID" value="TBH80558.1"/>
    <property type="molecule type" value="Genomic_DNA"/>
</dbReference>
<dbReference type="InterPro" id="IPR037682">
    <property type="entry name" value="TonB_C"/>
</dbReference>
<evidence type="ECO:0000256" key="2">
    <source>
        <dbReference type="ARBA" id="ARBA00006555"/>
    </source>
</evidence>
<feature type="region of interest" description="Disordered" evidence="10">
    <location>
        <begin position="128"/>
        <end position="182"/>
    </location>
</feature>
<feature type="compositionally biased region" description="Low complexity" evidence="10">
    <location>
        <begin position="167"/>
        <end position="182"/>
    </location>
</feature>
<evidence type="ECO:0000256" key="7">
    <source>
        <dbReference type="ARBA" id="ARBA00022927"/>
    </source>
</evidence>
<dbReference type="InterPro" id="IPR006260">
    <property type="entry name" value="TonB/TolA_C"/>
</dbReference>
<gene>
    <name evidence="12" type="ORF">EB812_05345</name>
</gene>
<evidence type="ECO:0000256" key="4">
    <source>
        <dbReference type="ARBA" id="ARBA00022475"/>
    </source>
</evidence>
<evidence type="ECO:0000256" key="5">
    <source>
        <dbReference type="ARBA" id="ARBA00022519"/>
    </source>
</evidence>
<sequence>MGRSAHPLPLPVLTVSAVGAPAMAAEPGVGASEAAVLPALPAPESGGRLACCRGVFSSLLLHAALVILALAAPLTGGGPQPVPLLRVTLVSLLPGPAVSMPAAPAAPTAAAPAPPSTLSAAEAAALAPKAVTPSPVPRKGAALAPRPRAPARPASVRPTPVKPNPARPAAAGSAPVAASPAKAAADAPATALGAGTPGPTPGAAQGEIRGEALYTPSQLDRPPAVTRPVRPHYPDSARSRRLEGRVVVRLVVESSGLPGPCAVHAANPRGYFEDAALEAAQRTRFRPGSKDGRAVRTVVLLPFDFRLQ</sequence>
<dbReference type="PROSITE" id="PS52015">
    <property type="entry name" value="TONB_CTD"/>
    <property type="match status" value="1"/>
</dbReference>
<keyword evidence="9" id="KW-0472">Membrane</keyword>
<dbReference type="GO" id="GO:0031992">
    <property type="term" value="F:energy transducer activity"/>
    <property type="evidence" value="ECO:0007669"/>
    <property type="project" value="InterPro"/>
</dbReference>
<evidence type="ECO:0000256" key="8">
    <source>
        <dbReference type="ARBA" id="ARBA00022989"/>
    </source>
</evidence>
<dbReference type="GO" id="GO:0030288">
    <property type="term" value="C:outer membrane-bounded periplasmic space"/>
    <property type="evidence" value="ECO:0007669"/>
    <property type="project" value="InterPro"/>
</dbReference>